<feature type="compositionally biased region" description="Polar residues" evidence="2">
    <location>
        <begin position="1250"/>
        <end position="1260"/>
    </location>
</feature>
<dbReference type="OrthoDB" id="5427329at2759"/>
<feature type="coiled-coil region" evidence="1">
    <location>
        <begin position="2319"/>
        <end position="2375"/>
    </location>
</feature>
<dbReference type="EMBL" id="LKCW01000163">
    <property type="protein sequence ID" value="KPM37506.1"/>
    <property type="molecule type" value="Genomic_DNA"/>
</dbReference>
<dbReference type="STRING" id="78410.A0A0P7B9V2"/>
<sequence>MNVENFVEAGLTIYIMDIFHHDTPPTPGGKTVAVQDEGVSTLDAPLKDWRLSPRLQVLVQGSVQRLVPESRLQNEQEPRWTERLSVRLWGDSQRCLYMNRQYLDNQICEGSCDGGKCVQKAGYKDVKCSGCPSQTPWMGFDEDPAQSGEVGDYPANNYSLKLDEARGEQPIWQVVKRRLNEEEKQRLVKEAEKKNKSIGIEDDDSEVSVPERFQYYWRLSAPKVYQSAGAIGKHWRPIRLILDDQKREISAGSLEELKENGTLHWIIEDRWQQQRRAKTLGKNKLAILDLNFQATGRFVEQILIDRDPGSSKPKGIKIGEFEELIEAWDGNLALYAQQHATGDTLLEAHRKETLEDATKLPFRYPSGTFVDSRNSIEDLATTETRDHVDDVDRLYVKLLSARAKADVSGGYLGFDKSDVFVLKTAIDKLSGIAAEKDPTRFALETDDESQRWPPDTRGPAPKPEKKMEIEDGPAPELQKTMEIEDDQSMSEEPKEQQSTSKKSKKDQSASEQPRKKGHEPTPSSTIWARNGKGFAFQWTFKGEEGGSETFWNTTRKDSIGSLERETGWTRYIDPKIDLYIVPTSNTVNIHAEVVQAARQLEMTSNSLLVYNSVRKVDASNLPKLRKGGTDQADCDTKMIHLIGRDELKIQGIPMKKLALSPFGHYETWIKQADWELYGETRPDRTPPTYAENKAGIEKAKALLRKNDVDPAAVQKKEGVKAASKKKSTKKRTDVGKMGGKTQKEEKEKTEKEEKEKTEKEQKDKEEKDKTREESERKDTRDWTTIGTAVSATKIIQAVGKREGAQGQATVMGCSATLLAKALGWDKHNAKAEEAGVWPHTSHMPAEWLHRCAFSWGGFDGGPTTSQVKKNLIFGTGECNSVMTRYEKAWQALVRKEGSRLKPRGAKSTHKDGKLIDGGSGLKGSGWLYANIERNVHRPNFGIDVNHDWDEDLEPVPQPMTAADQYEQLPHWLCYALDYRLKPDEAVVPLGNVTEFHTVFYPWQRGFFTKFEQKLDETILESAYASYAKQMKEEVDAAPTGASGHGLEYDNILKKFEDAGLQLADAVKKDEKDGDEEVRKMTKIHRDGQYTDMKDPDDDKNKSLKELLDRNSKLLGTTLFDSLAATPEIKLEPTHRLQVMTLVEEADISPSSPAELSSTSPNLGAVWEQVHSPGPTLIDGLFLADAEVVVGAGTAADKEKKDLDHPVNETEPSLEPVFYSMESNSFQATQAEPAITLPTLAEPDEDHHTSAMMSTKANQEPTGPPQDPTIHTAPERFVIKAKFKLFNQHHAEFLSLQDAARPRVQHYRVKLPTELSMGVFMPPLAGSDLDAIAMRNTTLDYRSHGRIAGLSLATEITLSGLLQPVNALLRDVFKQDRPRINVSTHFGILPPSLCLVQPPQPLGFTLRGELPEVNIPDLFGVLTVTHIGLDVVGTRRGSAGGYDLGYGFFGRGRIDAVTMVDWQISRFGNMWSVRINAASSEWKNVAGIEGVNLTDVFMEAAWIGSKLSTVRLDLRATFSIKEQATLMLEGKLGRNDFEVSGYLTDCSLTTLKQLYNQTFGGDVDVTTEHDIVLSSLVLIVSKSTTSQLSLYGAVSVDGHRAAQALIEIGAGCIGFEGYLEAGFSVGNVDVLEPALAVSVHTSKSTETSRGFEVQFSGRVIVADKHSFDVAVYLSKTSGKVEYTVYGAYDGEFYLHDLMGILKESDLLRDIRMRKLAVCVSNMRNPGLLVKSRPPGYDITTGLTVYAEVDLPVLEDVLGLKRSTSFLVCAAYRPPSEGSSVKIGIRVPDVNAFTIEGFSVGNIRLEVAVVNAQPSIAIGGDLSFPIEDNKSLILGLGLSAGLYEARGEAELKTSWANPFNLNKAVTIHNFKAGLGILYAGAAPSSITLGGAVVVGEVAGSVLVHTGVDASKQLLHINIVNLDVSQLLNSVGSLIDVKLRLPGGSDAFFIRKLEIYLSTGLELFGTYYAQGIYIDADMTLFGKRATLQAEAVKGHVKFKGSVEQFELGYFKVCSASRADRGPYVEMELSDSVQRIKVDGKIFFGQENWIMILINVDTGTSDFKVEFEFVVGDALKIIVEARLDGGLPQAKQDAMQEIEDGQGGKIWQPQQLAGPVNGGLLQGKTLAVSATVEPRIVEYLMKLANDRLGAERNPAEEQTLQDTLDAAKSNLSKATVEFDAVKTAHEAEINKITDNLNKRLDEIKEQARKELALKTEQVANLDKVERDMIMEAAQDDRDLAKKEQSEAAAAEAAAREASVQVEVWRARLCVLEAAENAVQAALDTLDKAETELANVQVVVIRHAQTQPQNGKDDVGYEPWQWTAQELAAKAQVQEAKVRTARANVKPVQDAVVQFDMGSFDEATAQLGHLTDQMNDAEEAAQARRAAVDVNIEAARTKAQEKRAALQKRRSDFIAHADKTIQDLAKKEAAFERERSDTLVAARAKNNAANTDEGKRYKFCTEKHRAADVKLRSYRKLQDSVSSADKILLAPLRFSINVLGKAVRKFLNISSIVIDGQLTDNTGSVTATVLCTVGGFNHTFTLTIELGDIVTFFTELWKEIKRVISGVANELLNLAIKGVNAVAKFIDDIGNGYKEAVNCTVNHFMEGLAEHQDEVQAFLDGIDDDVIGQFGRLGNKVVEEFEKASRDMVGEIGDLGQNVHDTFQRDPRDVIQDLGQGAFTGLVGTGFLLEGGLSLPSAQSATEAPSIDMDQPDDIMRLIAMGQEEAKRHGTQRM</sequence>
<evidence type="ECO:0000313" key="4">
    <source>
        <dbReference type="Proteomes" id="UP000050424"/>
    </source>
</evidence>
<comment type="caution">
    <text evidence="3">The sequence shown here is derived from an EMBL/GenBank/DDBJ whole genome shotgun (WGS) entry which is preliminary data.</text>
</comment>
<accession>A0A0P7B9V2</accession>
<reference evidence="3 4" key="1">
    <citation type="submission" date="2015-09" db="EMBL/GenBank/DDBJ databases">
        <title>Draft genome of a European isolate of the apple canker pathogen Neonectria ditissima.</title>
        <authorList>
            <person name="Gomez-Cortecero A."/>
            <person name="Harrison R.J."/>
            <person name="Armitage A.D."/>
        </authorList>
    </citation>
    <scope>NUCLEOTIDE SEQUENCE [LARGE SCALE GENOMIC DNA]</scope>
    <source>
        <strain evidence="3 4">R09/05</strain>
    </source>
</reference>
<feature type="compositionally biased region" description="Basic and acidic residues" evidence="2">
    <location>
        <begin position="741"/>
        <end position="781"/>
    </location>
</feature>
<evidence type="ECO:0000256" key="2">
    <source>
        <dbReference type="SAM" id="MobiDB-lite"/>
    </source>
</evidence>
<evidence type="ECO:0000256" key="1">
    <source>
        <dbReference type="SAM" id="Coils"/>
    </source>
</evidence>
<organism evidence="3 4">
    <name type="scientific">Neonectria ditissima</name>
    <dbReference type="NCBI Taxonomy" id="78410"/>
    <lineage>
        <taxon>Eukaryota</taxon>
        <taxon>Fungi</taxon>
        <taxon>Dikarya</taxon>
        <taxon>Ascomycota</taxon>
        <taxon>Pezizomycotina</taxon>
        <taxon>Sordariomycetes</taxon>
        <taxon>Hypocreomycetidae</taxon>
        <taxon>Hypocreales</taxon>
        <taxon>Nectriaceae</taxon>
        <taxon>Neonectria</taxon>
    </lineage>
</organism>
<proteinExistence type="predicted"/>
<dbReference type="Proteomes" id="UP000050424">
    <property type="component" value="Unassembled WGS sequence"/>
</dbReference>
<name>A0A0P7B9V2_9HYPO</name>
<feature type="compositionally biased region" description="Basic and acidic residues" evidence="2">
    <location>
        <begin position="505"/>
        <end position="514"/>
    </location>
</feature>
<protein>
    <submittedName>
        <fullName evidence="3">Uncharacterized protein</fullName>
    </submittedName>
</protein>
<feature type="compositionally biased region" description="Basic and acidic residues" evidence="2">
    <location>
        <begin position="707"/>
        <end position="719"/>
    </location>
</feature>
<feature type="region of interest" description="Disordered" evidence="2">
    <location>
        <begin position="707"/>
        <end position="781"/>
    </location>
</feature>
<feature type="region of interest" description="Disordered" evidence="2">
    <location>
        <begin position="440"/>
        <end position="528"/>
    </location>
</feature>
<keyword evidence="4" id="KW-1185">Reference proteome</keyword>
<keyword evidence="1" id="KW-0175">Coiled coil</keyword>
<gene>
    <name evidence="3" type="ORF">AK830_g9050</name>
</gene>
<evidence type="ECO:0000313" key="3">
    <source>
        <dbReference type="EMBL" id="KPM37506.1"/>
    </source>
</evidence>
<feature type="coiled-coil region" evidence="1">
    <location>
        <begin position="2153"/>
        <end position="2294"/>
    </location>
</feature>
<feature type="region of interest" description="Disordered" evidence="2">
    <location>
        <begin position="1244"/>
        <end position="1265"/>
    </location>
</feature>